<gene>
    <name evidence="2" type="ORF">GRI34_10545</name>
</gene>
<comment type="caution">
    <text evidence="2">The sequence shown here is derived from an EMBL/GenBank/DDBJ whole genome shotgun (WGS) entry which is preliminary data.</text>
</comment>
<evidence type="ECO:0000313" key="3">
    <source>
        <dbReference type="Proteomes" id="UP000432727"/>
    </source>
</evidence>
<keyword evidence="1" id="KW-0472">Membrane</keyword>
<keyword evidence="1" id="KW-0812">Transmembrane</keyword>
<dbReference type="EMBL" id="WTYI01000001">
    <property type="protein sequence ID" value="MXO96852.1"/>
    <property type="molecule type" value="Genomic_DNA"/>
</dbReference>
<accession>A0A6I4TLM0</accession>
<feature type="transmembrane region" description="Helical" evidence="1">
    <location>
        <begin position="46"/>
        <end position="70"/>
    </location>
</feature>
<keyword evidence="3" id="KW-1185">Reference proteome</keyword>
<feature type="transmembrane region" description="Helical" evidence="1">
    <location>
        <begin position="107"/>
        <end position="124"/>
    </location>
</feature>
<organism evidence="2 3">
    <name type="scientific">Qipengyuania aquimaris</name>
    <dbReference type="NCBI Taxonomy" id="255984"/>
    <lineage>
        <taxon>Bacteria</taxon>
        <taxon>Pseudomonadati</taxon>
        <taxon>Pseudomonadota</taxon>
        <taxon>Alphaproteobacteria</taxon>
        <taxon>Sphingomonadales</taxon>
        <taxon>Erythrobacteraceae</taxon>
        <taxon>Qipengyuania</taxon>
    </lineage>
</organism>
<protein>
    <submittedName>
        <fullName evidence="2">Uncharacterized protein</fullName>
    </submittedName>
</protein>
<sequence length="140" mass="15070">MKPAAIKKFDFLYIGSMVVSVLGAVLSFDDLVAISDDQLATEGLPAMGSGVLLIGLAFTIVITLALWFLVSKLRIEFVKYILALFAAYSIFSVAMGSSAEVPMTNLLIGWVSTIMSVAAVYFLFTPEAKAWFAEKRGSGD</sequence>
<dbReference type="RefSeq" id="WP_160595888.1">
    <property type="nucleotide sequence ID" value="NZ_WTYI01000001.1"/>
</dbReference>
<proteinExistence type="predicted"/>
<reference evidence="2 3" key="1">
    <citation type="submission" date="2019-12" db="EMBL/GenBank/DDBJ databases">
        <title>Genomic-based taxomic classification of the family Erythrobacteraceae.</title>
        <authorList>
            <person name="Xu L."/>
        </authorList>
    </citation>
    <scope>NUCLEOTIDE SEQUENCE [LARGE SCALE GENOMIC DNA]</scope>
    <source>
        <strain evidence="2 3">JCM 12189</strain>
    </source>
</reference>
<evidence type="ECO:0000313" key="2">
    <source>
        <dbReference type="EMBL" id="MXO96852.1"/>
    </source>
</evidence>
<name>A0A6I4TLM0_9SPHN</name>
<keyword evidence="1" id="KW-1133">Transmembrane helix</keyword>
<dbReference type="OrthoDB" id="7509246at2"/>
<feature type="transmembrane region" description="Helical" evidence="1">
    <location>
        <begin position="12"/>
        <end position="34"/>
    </location>
</feature>
<dbReference type="Proteomes" id="UP000432727">
    <property type="component" value="Unassembled WGS sequence"/>
</dbReference>
<dbReference type="AlphaFoldDB" id="A0A6I4TLM0"/>
<feature type="transmembrane region" description="Helical" evidence="1">
    <location>
        <begin position="77"/>
        <end position="95"/>
    </location>
</feature>
<evidence type="ECO:0000256" key="1">
    <source>
        <dbReference type="SAM" id="Phobius"/>
    </source>
</evidence>